<dbReference type="RefSeq" id="WP_146893964.1">
    <property type="nucleotide sequence ID" value="NZ_VORX01000008.1"/>
</dbReference>
<evidence type="ECO:0000313" key="2">
    <source>
        <dbReference type="Proteomes" id="UP000321734"/>
    </source>
</evidence>
<accession>A0A5C7AB13</accession>
<dbReference type="AlphaFoldDB" id="A0A5C7AB13"/>
<reference evidence="1 2" key="1">
    <citation type="submission" date="2019-08" db="EMBL/GenBank/DDBJ databases">
        <title>Genome sequence of Gelidibacter salicanalis IC162T.</title>
        <authorList>
            <person name="Bowman J.P."/>
        </authorList>
    </citation>
    <scope>NUCLEOTIDE SEQUENCE [LARGE SCALE GENOMIC DNA]</scope>
    <source>
        <strain evidence="1 2">IC162</strain>
    </source>
</reference>
<dbReference type="Proteomes" id="UP000321734">
    <property type="component" value="Unassembled WGS sequence"/>
</dbReference>
<keyword evidence="2" id="KW-1185">Reference proteome</keyword>
<dbReference type="EMBL" id="VORX01000008">
    <property type="protein sequence ID" value="TXE05980.1"/>
    <property type="molecule type" value="Genomic_DNA"/>
</dbReference>
<gene>
    <name evidence="1" type="ORF">ES711_14175</name>
</gene>
<organism evidence="1 2">
    <name type="scientific">Gelidibacter salicanalis</name>
    <dbReference type="NCBI Taxonomy" id="291193"/>
    <lineage>
        <taxon>Bacteria</taxon>
        <taxon>Pseudomonadati</taxon>
        <taxon>Bacteroidota</taxon>
        <taxon>Flavobacteriia</taxon>
        <taxon>Flavobacteriales</taxon>
        <taxon>Flavobacteriaceae</taxon>
        <taxon>Gelidibacter</taxon>
    </lineage>
</organism>
<proteinExistence type="predicted"/>
<name>A0A5C7AB13_9FLAO</name>
<comment type="caution">
    <text evidence="1">The sequence shown here is derived from an EMBL/GenBank/DDBJ whole genome shotgun (WGS) entry which is preliminary data.</text>
</comment>
<evidence type="ECO:0000313" key="1">
    <source>
        <dbReference type="EMBL" id="TXE05980.1"/>
    </source>
</evidence>
<protein>
    <submittedName>
        <fullName evidence="1">Uncharacterized protein</fullName>
    </submittedName>
</protein>
<sequence length="79" mass="8877">MASDLSPNNVFDLTLMADSYGIRLMSAELHSFTMYNMAHPDKALLKVMDKGALKNKDLNLHVYSKDGTLQSLYRLDAII</sequence>